<evidence type="ECO:0000256" key="2">
    <source>
        <dbReference type="ARBA" id="ARBA00011030"/>
    </source>
</evidence>
<feature type="transmembrane region" description="Helical" evidence="6">
    <location>
        <begin position="54"/>
        <end position="79"/>
    </location>
</feature>
<evidence type="ECO:0000313" key="7">
    <source>
        <dbReference type="EMBL" id="KFM11300.1"/>
    </source>
</evidence>
<keyword evidence="3 6" id="KW-0812">Transmembrane</keyword>
<evidence type="ECO:0000256" key="1">
    <source>
        <dbReference type="ARBA" id="ARBA00004141"/>
    </source>
</evidence>
<keyword evidence="4 6" id="KW-1133">Transmembrane helix</keyword>
<feature type="transmembrane region" description="Helical" evidence="6">
    <location>
        <begin position="17"/>
        <end position="42"/>
    </location>
</feature>
<dbReference type="PANTHER" id="PTHR31258">
    <property type="entry name" value="KERATINOCYTE-ASSOCIATED PROTEIN 3"/>
    <property type="match status" value="1"/>
</dbReference>
<feature type="non-terminal residue" evidence="7">
    <location>
        <position position="1"/>
    </location>
</feature>
<dbReference type="STRING" id="9233.A0A087RCU6"/>
<comment type="similarity">
    <text evidence="2">Belongs to the TMEM54 family.</text>
</comment>
<evidence type="ECO:0000256" key="3">
    <source>
        <dbReference type="ARBA" id="ARBA00022692"/>
    </source>
</evidence>
<protein>
    <submittedName>
        <fullName evidence="7">Transmembrane protein 54</fullName>
    </submittedName>
</protein>
<feature type="transmembrane region" description="Helical" evidence="6">
    <location>
        <begin position="99"/>
        <end position="121"/>
    </location>
</feature>
<keyword evidence="8" id="KW-1185">Reference proteome</keyword>
<dbReference type="EMBL" id="KL226295">
    <property type="protein sequence ID" value="KFM11300.1"/>
    <property type="molecule type" value="Genomic_DNA"/>
</dbReference>
<keyword evidence="5 6" id="KW-0472">Membrane</keyword>
<sequence length="129" mass="14001">GHLNPGSHQRVLMKTGLILLIIGHLNFITGALVHGTVLRFVVDPRDAISLQYAIANATSVISALLGRVLLAPCTFANVALAPVSRECPFDPTRVYSSTLTLWAISLLLDSMEIVFSIRCLLLTIDLLHI</sequence>
<dbReference type="Proteomes" id="UP000053286">
    <property type="component" value="Unassembled WGS sequence"/>
</dbReference>
<comment type="subcellular location">
    <subcellularLocation>
        <location evidence="1">Membrane</location>
        <topology evidence="1">Multi-pass membrane protein</topology>
    </subcellularLocation>
</comment>
<name>A0A087RCU6_APTFO</name>
<dbReference type="InterPro" id="IPR020977">
    <property type="entry name" value="Beta-casein-like"/>
</dbReference>
<dbReference type="GO" id="GO:0016020">
    <property type="term" value="C:membrane"/>
    <property type="evidence" value="ECO:0007669"/>
    <property type="project" value="UniProtKB-SubCell"/>
</dbReference>
<dbReference type="PANTHER" id="PTHR31258:SF2">
    <property type="entry name" value="TRANSMEMBRANE PROTEIN 54"/>
    <property type="match status" value="1"/>
</dbReference>
<accession>A0A087RCU6</accession>
<evidence type="ECO:0000256" key="5">
    <source>
        <dbReference type="ARBA" id="ARBA00023136"/>
    </source>
</evidence>
<gene>
    <name evidence="7" type="ORF">AS27_13918</name>
</gene>
<dbReference type="Pfam" id="PF12304">
    <property type="entry name" value="BCLP"/>
    <property type="match status" value="1"/>
</dbReference>
<evidence type="ECO:0000256" key="6">
    <source>
        <dbReference type="SAM" id="Phobius"/>
    </source>
</evidence>
<reference evidence="7 8" key="1">
    <citation type="submission" date="2014-04" db="EMBL/GenBank/DDBJ databases">
        <title>Genome evolution of avian class.</title>
        <authorList>
            <person name="Zhang G."/>
            <person name="Li C."/>
        </authorList>
    </citation>
    <scope>NUCLEOTIDE SEQUENCE [LARGE SCALE GENOMIC DNA]</scope>
    <source>
        <strain evidence="7">BGI_AS27</strain>
    </source>
</reference>
<feature type="non-terminal residue" evidence="7">
    <location>
        <position position="129"/>
    </location>
</feature>
<dbReference type="AlphaFoldDB" id="A0A087RCU6"/>
<organism evidence="7 8">
    <name type="scientific">Aptenodytes forsteri</name>
    <name type="common">Emperor penguin</name>
    <dbReference type="NCBI Taxonomy" id="9233"/>
    <lineage>
        <taxon>Eukaryota</taxon>
        <taxon>Metazoa</taxon>
        <taxon>Chordata</taxon>
        <taxon>Craniata</taxon>
        <taxon>Vertebrata</taxon>
        <taxon>Euteleostomi</taxon>
        <taxon>Archelosauria</taxon>
        <taxon>Archosauria</taxon>
        <taxon>Dinosauria</taxon>
        <taxon>Saurischia</taxon>
        <taxon>Theropoda</taxon>
        <taxon>Coelurosauria</taxon>
        <taxon>Aves</taxon>
        <taxon>Neognathae</taxon>
        <taxon>Neoaves</taxon>
        <taxon>Aequornithes</taxon>
        <taxon>Sphenisciformes</taxon>
        <taxon>Spheniscidae</taxon>
        <taxon>Aptenodytes</taxon>
    </lineage>
</organism>
<evidence type="ECO:0000313" key="8">
    <source>
        <dbReference type="Proteomes" id="UP000053286"/>
    </source>
</evidence>
<proteinExistence type="inferred from homology"/>
<evidence type="ECO:0000256" key="4">
    <source>
        <dbReference type="ARBA" id="ARBA00022989"/>
    </source>
</evidence>